<dbReference type="Gene3D" id="3.30.1450.10">
    <property type="match status" value="1"/>
</dbReference>
<evidence type="ECO:0000313" key="6">
    <source>
        <dbReference type="Proteomes" id="UP000033616"/>
    </source>
</evidence>
<keyword evidence="6" id="KW-1185">Reference proteome</keyword>
<reference evidence="5 6" key="1">
    <citation type="submission" date="2015-02" db="EMBL/GenBank/DDBJ databases">
        <title>Genome Sequencing of Rickettsiales.</title>
        <authorList>
            <person name="Daugherty S.C."/>
            <person name="Su Q."/>
            <person name="Abolude K."/>
            <person name="Beier-Sexton M."/>
            <person name="Carlyon J.A."/>
            <person name="Carter R."/>
            <person name="Day N.P."/>
            <person name="Dumler S.J."/>
            <person name="Dyachenko V."/>
            <person name="Godinez A."/>
            <person name="Kurtti T.J."/>
            <person name="Lichay M."/>
            <person name="Mullins K.E."/>
            <person name="Ott S."/>
            <person name="Pappas-Brown V."/>
            <person name="Paris D.H."/>
            <person name="Patel P."/>
            <person name="Richards A.L."/>
            <person name="Sadzewicz L."/>
            <person name="Sears K."/>
            <person name="Seidman D."/>
            <person name="Sengamalay N."/>
            <person name="Stenos J."/>
            <person name="Tallon L.J."/>
            <person name="Vincent G."/>
            <person name="Fraser C.M."/>
            <person name="Munderloh U."/>
            <person name="Dunning-Hotopp J.C."/>
        </authorList>
    </citation>
    <scope>NUCLEOTIDE SEQUENCE [LARGE SCALE GENOMIC DNA]</scope>
    <source>
        <strain evidence="5 6">Fuller</strain>
    </source>
</reference>
<evidence type="ECO:0000256" key="1">
    <source>
        <dbReference type="ARBA" id="ARBA00022729"/>
    </source>
</evidence>
<dbReference type="Pfam" id="PF04355">
    <property type="entry name" value="BamE"/>
    <property type="match status" value="1"/>
</dbReference>
<protein>
    <submittedName>
        <fullName evidence="5">SmpA / OmlA family protein</fullName>
    </submittedName>
</protein>
<dbReference type="OrthoDB" id="9808250at2"/>
<keyword evidence="2" id="KW-0472">Membrane</keyword>
<feature type="signal peptide" evidence="3">
    <location>
        <begin position="1"/>
        <end position="21"/>
    </location>
</feature>
<dbReference type="EMBL" id="LANP01000034">
    <property type="protein sequence ID" value="KJV54862.1"/>
    <property type="molecule type" value="Genomic_DNA"/>
</dbReference>
<name>A0A0F3MHA1_9RICK</name>
<evidence type="ECO:0000313" key="5">
    <source>
        <dbReference type="EMBL" id="KJV54862.1"/>
    </source>
</evidence>
<sequence length="121" mass="14064">MLSFRVCKKIFLLLNIFLAFSASTVSYHGKYVRDEQVKQLQTKLSSQSLSKHDVSALIGSPAFIPAYNSNIWYYIHYTTKNKFWAFNKLLAQRIIILTFSPDSEKLMRILVLDNNIANRQE</sequence>
<feature type="chain" id="PRO_5002464850" evidence="3">
    <location>
        <begin position="22"/>
        <end position="121"/>
    </location>
</feature>
<dbReference type="PATRIC" id="fig|1359168.3.peg.854"/>
<evidence type="ECO:0000256" key="3">
    <source>
        <dbReference type="SAM" id="SignalP"/>
    </source>
</evidence>
<proteinExistence type="predicted"/>
<keyword evidence="1 3" id="KW-0732">Signal</keyword>
<dbReference type="Proteomes" id="UP000033616">
    <property type="component" value="Unassembled WGS sequence"/>
</dbReference>
<accession>A0A0F3MHA1</accession>
<evidence type="ECO:0000256" key="2">
    <source>
        <dbReference type="ARBA" id="ARBA00023136"/>
    </source>
</evidence>
<gene>
    <name evidence="5" type="ORF">OCHUTO_1051</name>
</gene>
<dbReference type="STRING" id="1359168.OCHUTO_1051"/>
<dbReference type="InterPro" id="IPR037873">
    <property type="entry name" value="BamE-like"/>
</dbReference>
<dbReference type="GO" id="GO:0019867">
    <property type="term" value="C:outer membrane"/>
    <property type="evidence" value="ECO:0007669"/>
    <property type="project" value="InterPro"/>
</dbReference>
<evidence type="ECO:0000259" key="4">
    <source>
        <dbReference type="Pfam" id="PF04355"/>
    </source>
</evidence>
<dbReference type="InterPro" id="IPR007450">
    <property type="entry name" value="BamE_dom"/>
</dbReference>
<feature type="domain" description="Outer membrane protein assembly factor BamE" evidence="4">
    <location>
        <begin position="29"/>
        <end position="102"/>
    </location>
</feature>
<comment type="caution">
    <text evidence="5">The sequence shown here is derived from an EMBL/GenBank/DDBJ whole genome shotgun (WGS) entry which is preliminary data.</text>
</comment>
<dbReference type="AlphaFoldDB" id="A0A0F3MHA1"/>
<organism evidence="5 6">
    <name type="scientific">Orientia chuto str. Dubai</name>
    <dbReference type="NCBI Taxonomy" id="1359168"/>
    <lineage>
        <taxon>Bacteria</taxon>
        <taxon>Pseudomonadati</taxon>
        <taxon>Pseudomonadota</taxon>
        <taxon>Alphaproteobacteria</taxon>
        <taxon>Rickettsiales</taxon>
        <taxon>Rickettsiaceae</taxon>
        <taxon>Rickettsieae</taxon>
        <taxon>Orientia</taxon>
    </lineage>
</organism>